<keyword evidence="3" id="KW-1185">Reference proteome</keyword>
<evidence type="ECO:0000256" key="1">
    <source>
        <dbReference type="SAM" id="SignalP"/>
    </source>
</evidence>
<gene>
    <name evidence="2" type="ORF">M0654_20885</name>
</gene>
<keyword evidence="1" id="KW-0732">Signal</keyword>
<dbReference type="Pfam" id="PF07394">
    <property type="entry name" value="DUF1501"/>
    <property type="match status" value="1"/>
</dbReference>
<feature type="chain" id="PRO_5047055859" evidence="1">
    <location>
        <begin position="29"/>
        <end position="393"/>
    </location>
</feature>
<protein>
    <submittedName>
        <fullName evidence="2">DUF1501 domain-containing protein</fullName>
    </submittedName>
</protein>
<evidence type="ECO:0000313" key="3">
    <source>
        <dbReference type="Proteomes" id="UP001202827"/>
    </source>
</evidence>
<dbReference type="PANTHER" id="PTHR43737">
    <property type="entry name" value="BLL7424 PROTEIN"/>
    <property type="match status" value="1"/>
</dbReference>
<feature type="signal peptide" evidence="1">
    <location>
        <begin position="1"/>
        <end position="28"/>
    </location>
</feature>
<dbReference type="PANTHER" id="PTHR43737:SF1">
    <property type="entry name" value="DUF1501 DOMAIN-CONTAINING PROTEIN"/>
    <property type="match status" value="1"/>
</dbReference>
<dbReference type="InterPro" id="IPR010869">
    <property type="entry name" value="DUF1501"/>
</dbReference>
<evidence type="ECO:0000313" key="2">
    <source>
        <dbReference type="EMBL" id="MCK8782437.1"/>
    </source>
</evidence>
<dbReference type="InterPro" id="IPR006311">
    <property type="entry name" value="TAT_signal"/>
</dbReference>
<dbReference type="Proteomes" id="UP001202827">
    <property type="component" value="Unassembled WGS sequence"/>
</dbReference>
<name>A0ABT0IX19_9HYPH</name>
<dbReference type="RefSeq" id="WP_248684725.1">
    <property type="nucleotide sequence ID" value="NZ_JALPRY010000027.1"/>
</dbReference>
<sequence>MTRDRSFLLSRRKLLAGAGALAALPMMAPISVAAASGEGRFVTIILRGAMDGLDLVQPYGDAAFAALRPSLALKPETGLIDLDGFFGLHPAAGDLMPLWQARELAFVHAVATPYRGTRNHFEGQDILENGGHEVGEKSGWLNRALAVLPRSGSRQAVNVSGASELILNGPNDAQRRGAHYGLALAGDEERFFEELFSGDEEFAKVWSAAATTDGGGPPSPPAGATRATQISEIGRMAGSLLRENYRIANFSIAGWDTHVDQKTQFPKAVGDLTTAIISLKEALGTEAWDKTVVLAVTEFGRTARENDKGGTEHGTASVALLAGGAVAGGQVHGQWPGLTPDQLLDGQDLSPTGDLRAVAASLLQQQFEVSPANLTTKVFPGLTLDGASNYLKG</sequence>
<reference evidence="2 3" key="1">
    <citation type="submission" date="2022-04" db="EMBL/GenBank/DDBJ databases">
        <title>Rhizobium coralii sp. nov., isolated from coral Turbinaria peltata.</title>
        <authorList>
            <person name="Sun H."/>
        </authorList>
    </citation>
    <scope>NUCLEOTIDE SEQUENCE [LARGE SCALE GENOMIC DNA]</scope>
    <source>
        <strain evidence="2 3">NTR19</strain>
    </source>
</reference>
<comment type="caution">
    <text evidence="2">The sequence shown here is derived from an EMBL/GenBank/DDBJ whole genome shotgun (WGS) entry which is preliminary data.</text>
</comment>
<dbReference type="PROSITE" id="PS51318">
    <property type="entry name" value="TAT"/>
    <property type="match status" value="1"/>
</dbReference>
<accession>A0ABT0IX19</accession>
<proteinExistence type="predicted"/>
<dbReference type="EMBL" id="JALPRY010000027">
    <property type="protein sequence ID" value="MCK8782437.1"/>
    <property type="molecule type" value="Genomic_DNA"/>
</dbReference>
<organism evidence="2 3">
    <name type="scientific">Neorhizobium turbinariae</name>
    <dbReference type="NCBI Taxonomy" id="2937795"/>
    <lineage>
        <taxon>Bacteria</taxon>
        <taxon>Pseudomonadati</taxon>
        <taxon>Pseudomonadota</taxon>
        <taxon>Alphaproteobacteria</taxon>
        <taxon>Hyphomicrobiales</taxon>
        <taxon>Rhizobiaceae</taxon>
        <taxon>Rhizobium/Agrobacterium group</taxon>
        <taxon>Neorhizobium</taxon>
    </lineage>
</organism>